<feature type="region of interest" description="Disordered" evidence="4">
    <location>
        <begin position="1"/>
        <end position="41"/>
    </location>
</feature>
<evidence type="ECO:0000313" key="6">
    <source>
        <dbReference type="EMBL" id="MBX09155.1"/>
    </source>
</evidence>
<accession>A0A2P2KTY0</accession>
<proteinExistence type="inferred from homology"/>
<evidence type="ECO:0000256" key="2">
    <source>
        <dbReference type="ARBA" id="ARBA00009057"/>
    </source>
</evidence>
<evidence type="ECO:0000256" key="1">
    <source>
        <dbReference type="ARBA" id="ARBA00004123"/>
    </source>
</evidence>
<dbReference type="InterPro" id="IPR044532">
    <property type="entry name" value="BRX-like"/>
</dbReference>
<name>A0A2P2KTY0_RHIMU</name>
<dbReference type="GO" id="GO:0005840">
    <property type="term" value="C:ribosome"/>
    <property type="evidence" value="ECO:0007669"/>
    <property type="project" value="UniProtKB-KW"/>
</dbReference>
<feature type="region of interest" description="Disordered" evidence="4">
    <location>
        <begin position="59"/>
        <end position="136"/>
    </location>
</feature>
<reference evidence="6" key="1">
    <citation type="submission" date="2018-02" db="EMBL/GenBank/DDBJ databases">
        <title>Rhizophora mucronata_Transcriptome.</title>
        <authorList>
            <person name="Meera S.P."/>
            <person name="Sreeshan A."/>
            <person name="Augustine A."/>
        </authorList>
    </citation>
    <scope>NUCLEOTIDE SEQUENCE</scope>
    <source>
        <tissue evidence="6">Leaf</tissue>
    </source>
</reference>
<protein>
    <submittedName>
        <fullName evidence="6">40S ribosomal protein S27</fullName>
    </submittedName>
</protein>
<evidence type="ECO:0000256" key="3">
    <source>
        <dbReference type="ARBA" id="ARBA00023242"/>
    </source>
</evidence>
<sequence length="193" mass="21373">MLTCVARSKQPGDDSLSQPEDTAAVANANTPMPSSKHQQAIKSLTSQLRDMALKASGAYRHCSPCTAPTTQSRLRKNSTESDAELERLRWSLRRTGSSSSTTPRTWGKEMEARLKGISSSSGEGTPKSVNGSGRRVSPPVVFVEEKEPKEWVAQVEPGVLITFVSLPRGGNDLKRIRFRYVRRLVSPIRYWRS</sequence>
<evidence type="ECO:0000259" key="5">
    <source>
        <dbReference type="PROSITE" id="PS51514"/>
    </source>
</evidence>
<dbReference type="Pfam" id="PF08381">
    <property type="entry name" value="BRX"/>
    <property type="match status" value="1"/>
</dbReference>
<comment type="similarity">
    <text evidence="2">Belongs to the BRX family.</text>
</comment>
<dbReference type="PANTHER" id="PTHR46058:SF3">
    <property type="entry name" value="PROTEIN BREVIS RADIX-LIKE 4"/>
    <property type="match status" value="1"/>
</dbReference>
<organism evidence="6">
    <name type="scientific">Rhizophora mucronata</name>
    <name type="common">Asiatic mangrove</name>
    <dbReference type="NCBI Taxonomy" id="61149"/>
    <lineage>
        <taxon>Eukaryota</taxon>
        <taxon>Viridiplantae</taxon>
        <taxon>Streptophyta</taxon>
        <taxon>Embryophyta</taxon>
        <taxon>Tracheophyta</taxon>
        <taxon>Spermatophyta</taxon>
        <taxon>Magnoliopsida</taxon>
        <taxon>eudicotyledons</taxon>
        <taxon>Gunneridae</taxon>
        <taxon>Pentapetalae</taxon>
        <taxon>rosids</taxon>
        <taxon>fabids</taxon>
        <taxon>Malpighiales</taxon>
        <taxon>Rhizophoraceae</taxon>
        <taxon>Rhizophora</taxon>
    </lineage>
</organism>
<dbReference type="InterPro" id="IPR013591">
    <property type="entry name" value="Brevis_radix_dom"/>
</dbReference>
<dbReference type="GO" id="GO:0005634">
    <property type="term" value="C:nucleus"/>
    <property type="evidence" value="ECO:0007669"/>
    <property type="project" value="UniProtKB-SubCell"/>
</dbReference>
<keyword evidence="6" id="KW-0689">Ribosomal protein</keyword>
<dbReference type="EMBL" id="GGEC01028671">
    <property type="protein sequence ID" value="MBX09155.1"/>
    <property type="molecule type" value="Transcribed_RNA"/>
</dbReference>
<feature type="compositionally biased region" description="Polar residues" evidence="4">
    <location>
        <begin position="117"/>
        <end position="131"/>
    </location>
</feature>
<feature type="compositionally biased region" description="Polar residues" evidence="4">
    <location>
        <begin position="27"/>
        <end position="41"/>
    </location>
</feature>
<dbReference type="PROSITE" id="PS51514">
    <property type="entry name" value="BRX"/>
    <property type="match status" value="1"/>
</dbReference>
<dbReference type="Pfam" id="PF13713">
    <property type="entry name" value="BRX_N"/>
    <property type="match status" value="1"/>
</dbReference>
<keyword evidence="3" id="KW-0539">Nucleus</keyword>
<feature type="compositionally biased region" description="Low complexity" evidence="4">
    <location>
        <begin position="93"/>
        <end position="105"/>
    </location>
</feature>
<dbReference type="InterPro" id="IPR027988">
    <property type="entry name" value="BRX_N"/>
</dbReference>
<dbReference type="PANTHER" id="PTHR46058">
    <property type="entry name" value="PROTEIN BREVIS RADIX-LIKE 1"/>
    <property type="match status" value="1"/>
</dbReference>
<feature type="domain" description="BRX" evidence="5">
    <location>
        <begin position="149"/>
        <end position="193"/>
    </location>
</feature>
<comment type="subcellular location">
    <subcellularLocation>
        <location evidence="1">Nucleus</location>
    </subcellularLocation>
</comment>
<keyword evidence="6" id="KW-0687">Ribonucleoprotein</keyword>
<evidence type="ECO:0000256" key="4">
    <source>
        <dbReference type="SAM" id="MobiDB-lite"/>
    </source>
</evidence>
<dbReference type="AlphaFoldDB" id="A0A2P2KTY0"/>